<dbReference type="AlphaFoldDB" id="A0A0A9CDK2"/>
<sequence>MSFTDNTMLSLPLSGLASLRLKYTGSIGIGSGVVLFSSMNTTADMRGLESGLSCTHKSPM</sequence>
<reference evidence="1" key="2">
    <citation type="journal article" date="2015" name="Data Brief">
        <title>Shoot transcriptome of the giant reed, Arundo donax.</title>
        <authorList>
            <person name="Barrero R.A."/>
            <person name="Guerrero F.D."/>
            <person name="Moolhuijzen P."/>
            <person name="Goolsby J.A."/>
            <person name="Tidwell J."/>
            <person name="Bellgard S.E."/>
            <person name="Bellgard M.I."/>
        </authorList>
    </citation>
    <scope>NUCLEOTIDE SEQUENCE</scope>
    <source>
        <tissue evidence="1">Shoot tissue taken approximately 20 cm above the soil surface</tissue>
    </source>
</reference>
<protein>
    <submittedName>
        <fullName evidence="1">Uncharacterized protein</fullName>
    </submittedName>
</protein>
<evidence type="ECO:0000313" key="1">
    <source>
        <dbReference type="EMBL" id="JAD71480.1"/>
    </source>
</evidence>
<reference evidence="1" key="1">
    <citation type="submission" date="2014-09" db="EMBL/GenBank/DDBJ databases">
        <authorList>
            <person name="Magalhaes I.L.F."/>
            <person name="Oliveira U."/>
            <person name="Santos F.R."/>
            <person name="Vidigal T.H.D.A."/>
            <person name="Brescovit A.D."/>
            <person name="Santos A.J."/>
        </authorList>
    </citation>
    <scope>NUCLEOTIDE SEQUENCE</scope>
    <source>
        <tissue evidence="1">Shoot tissue taken approximately 20 cm above the soil surface</tissue>
    </source>
</reference>
<name>A0A0A9CDK2_ARUDO</name>
<dbReference type="EMBL" id="GBRH01226415">
    <property type="protein sequence ID" value="JAD71480.1"/>
    <property type="molecule type" value="Transcribed_RNA"/>
</dbReference>
<proteinExistence type="predicted"/>
<organism evidence="1">
    <name type="scientific">Arundo donax</name>
    <name type="common">Giant reed</name>
    <name type="synonym">Donax arundinaceus</name>
    <dbReference type="NCBI Taxonomy" id="35708"/>
    <lineage>
        <taxon>Eukaryota</taxon>
        <taxon>Viridiplantae</taxon>
        <taxon>Streptophyta</taxon>
        <taxon>Embryophyta</taxon>
        <taxon>Tracheophyta</taxon>
        <taxon>Spermatophyta</taxon>
        <taxon>Magnoliopsida</taxon>
        <taxon>Liliopsida</taxon>
        <taxon>Poales</taxon>
        <taxon>Poaceae</taxon>
        <taxon>PACMAD clade</taxon>
        <taxon>Arundinoideae</taxon>
        <taxon>Arundineae</taxon>
        <taxon>Arundo</taxon>
    </lineage>
</organism>
<accession>A0A0A9CDK2</accession>